<sequence>MNYLAHIYLARYSDEAMLGALLGDFVKPSADGQFSAVTQAEILIHRKVDTFTDSHPVVLAAKSLFDGPGRRYSGILLDVFYDHVLAQQWARYSEVPLADFIAGFYGTLRRQAAVLPPKLAELAPHMIEQDWLGSYQSYAGVDRAVRRISTRLSKNGDLMRAALDDLERHAAAIAGGFDVFFPELFTFVESQRHERQ</sequence>
<proteinExistence type="predicted"/>
<dbReference type="PANTHER" id="PTHR38764">
    <property type="entry name" value="ACYL CARRIER PROTEIN PHOSPHODIESTERASE"/>
    <property type="match status" value="1"/>
</dbReference>
<dbReference type="Proteomes" id="UP000609726">
    <property type="component" value="Unassembled WGS sequence"/>
</dbReference>
<evidence type="ECO:0000313" key="5">
    <source>
        <dbReference type="Proteomes" id="UP000609726"/>
    </source>
</evidence>
<dbReference type="RefSeq" id="WP_166881696.1">
    <property type="nucleotide sequence ID" value="NZ_WHJH01000059.1"/>
</dbReference>
<keyword evidence="5" id="KW-1185">Reference proteome</keyword>
<dbReference type="PIRSF" id="PIRSF011489">
    <property type="entry name" value="DUF479"/>
    <property type="match status" value="1"/>
</dbReference>
<protein>
    <submittedName>
        <fullName evidence="4">DUF479 domain-containing protein</fullName>
    </submittedName>
</protein>
<dbReference type="Pfam" id="PF04336">
    <property type="entry name" value="ACP_PD"/>
    <property type="match status" value="1"/>
</dbReference>
<accession>A0ABX0P1A2</accession>
<gene>
    <name evidence="4" type="ORF">F2P45_28960</name>
</gene>
<evidence type="ECO:0000256" key="2">
    <source>
        <dbReference type="ARBA" id="ARBA00022801"/>
    </source>
</evidence>
<keyword evidence="1" id="KW-0444">Lipid biosynthesis</keyword>
<evidence type="ECO:0000256" key="3">
    <source>
        <dbReference type="ARBA" id="ARBA00023098"/>
    </source>
</evidence>
<comment type="caution">
    <text evidence="4">The sequence shown here is derived from an EMBL/GenBank/DDBJ whole genome shotgun (WGS) entry which is preliminary data.</text>
</comment>
<evidence type="ECO:0000256" key="1">
    <source>
        <dbReference type="ARBA" id="ARBA00022516"/>
    </source>
</evidence>
<evidence type="ECO:0000313" key="4">
    <source>
        <dbReference type="EMBL" id="NHZ93007.1"/>
    </source>
</evidence>
<name>A0ABX0P1A2_9BURK</name>
<keyword evidence="3" id="KW-0443">Lipid metabolism</keyword>
<dbReference type="InterPro" id="IPR007431">
    <property type="entry name" value="ACP_PD"/>
</dbReference>
<keyword evidence="2" id="KW-0378">Hydrolase</keyword>
<dbReference type="PANTHER" id="PTHR38764:SF1">
    <property type="entry name" value="ACYL CARRIER PROTEIN PHOSPHODIESTERASE"/>
    <property type="match status" value="1"/>
</dbReference>
<reference evidence="4 5" key="1">
    <citation type="submission" date="2019-10" db="EMBL/GenBank/DDBJ databases">
        <title>Taxonomy of Antarctic Massilia spp.: description of Massilia rubra sp. nov., Massilia aquatica sp. nov., Massilia mucilaginosa sp. nov., Massilia frigida sp. nov. isolated from streams, lakes and regoliths.</title>
        <authorList>
            <person name="Holochova P."/>
            <person name="Sedlacek I."/>
            <person name="Kralova S."/>
            <person name="Maslanova I."/>
            <person name="Busse H.-J."/>
            <person name="Stankova E."/>
            <person name="Vrbovska V."/>
            <person name="Kovarovic V."/>
            <person name="Bartak M."/>
            <person name="Svec P."/>
            <person name="Pantucek R."/>
        </authorList>
    </citation>
    <scope>NUCLEOTIDE SEQUENCE [LARGE SCALE GENOMIC DNA]</scope>
    <source>
        <strain evidence="4 5">CCM 8733</strain>
    </source>
</reference>
<organism evidence="4 5">
    <name type="scientific">Massilia mucilaginosa</name>
    <dbReference type="NCBI Taxonomy" id="2609282"/>
    <lineage>
        <taxon>Bacteria</taxon>
        <taxon>Pseudomonadati</taxon>
        <taxon>Pseudomonadota</taxon>
        <taxon>Betaproteobacteria</taxon>
        <taxon>Burkholderiales</taxon>
        <taxon>Oxalobacteraceae</taxon>
        <taxon>Telluria group</taxon>
        <taxon>Massilia</taxon>
    </lineage>
</organism>
<dbReference type="EMBL" id="WHJH01000059">
    <property type="protein sequence ID" value="NHZ93007.1"/>
    <property type="molecule type" value="Genomic_DNA"/>
</dbReference>